<dbReference type="AlphaFoldDB" id="A0A8T2RUY2"/>
<evidence type="ECO:0000256" key="1">
    <source>
        <dbReference type="SAM" id="MobiDB-lite"/>
    </source>
</evidence>
<evidence type="ECO:0000313" key="3">
    <source>
        <dbReference type="EMBL" id="KAH7299355.1"/>
    </source>
</evidence>
<dbReference type="OrthoDB" id="8029976at2759"/>
<dbReference type="PANTHER" id="PTHR47481:SF14">
    <property type="entry name" value="RETROTRANSPOSON COPIA-LIKE N-TERMINAL DOMAIN-CONTAINING PROTEIN"/>
    <property type="match status" value="1"/>
</dbReference>
<evidence type="ECO:0000259" key="2">
    <source>
        <dbReference type="Pfam" id="PF22936"/>
    </source>
</evidence>
<dbReference type="EMBL" id="CM035429">
    <property type="protein sequence ID" value="KAH7299355.1"/>
    <property type="molecule type" value="Genomic_DNA"/>
</dbReference>
<keyword evidence="4" id="KW-1185">Reference proteome</keyword>
<reference evidence="3" key="1">
    <citation type="submission" date="2021-08" db="EMBL/GenBank/DDBJ databases">
        <title>WGS assembly of Ceratopteris richardii.</title>
        <authorList>
            <person name="Marchant D.B."/>
            <person name="Chen G."/>
            <person name="Jenkins J."/>
            <person name="Shu S."/>
            <person name="Leebens-Mack J."/>
            <person name="Grimwood J."/>
            <person name="Schmutz J."/>
            <person name="Soltis P."/>
            <person name="Soltis D."/>
            <person name="Chen Z.-H."/>
        </authorList>
    </citation>
    <scope>NUCLEOTIDE SEQUENCE</scope>
    <source>
        <strain evidence="3">Whitten #5841</strain>
        <tissue evidence="3">Leaf</tissue>
    </source>
</reference>
<organism evidence="3 4">
    <name type="scientific">Ceratopteris richardii</name>
    <name type="common">Triangle waterfern</name>
    <dbReference type="NCBI Taxonomy" id="49495"/>
    <lineage>
        <taxon>Eukaryota</taxon>
        <taxon>Viridiplantae</taxon>
        <taxon>Streptophyta</taxon>
        <taxon>Embryophyta</taxon>
        <taxon>Tracheophyta</taxon>
        <taxon>Polypodiopsida</taxon>
        <taxon>Polypodiidae</taxon>
        <taxon>Polypodiales</taxon>
        <taxon>Pteridineae</taxon>
        <taxon>Pteridaceae</taxon>
        <taxon>Parkerioideae</taxon>
        <taxon>Ceratopteris</taxon>
    </lineage>
</organism>
<feature type="domain" description="Retrovirus-related Pol polyprotein from transposon TNT 1-94-like beta-barrel" evidence="2">
    <location>
        <begin position="209"/>
        <end position="233"/>
    </location>
</feature>
<dbReference type="PANTHER" id="PTHR47481">
    <property type="match status" value="1"/>
</dbReference>
<sequence>MECFLVGKGLRGLVNGKDECPELQENPIVYQQKEHKTWIEKLNKILHWISICICESLIPHIMNDSTPKEASDIIHRIYEIRKIIDDLACINNKVEDNDIVLVMLNDLEPQYKSLDTSTLVRGIVLGFYQLVALCMTEEVKLCFNASRSENSRDHDFYHKQNGQRGSRGHYASRGKFSAKSSYRYYENDNKFAMEHVLNSMSKLGNDAHWYIDSGCTNHMTCIGHWFESKEPLKTK</sequence>
<comment type="caution">
    <text evidence="3">The sequence shown here is derived from an EMBL/GenBank/DDBJ whole genome shotgun (WGS) entry which is preliminary data.</text>
</comment>
<feature type="region of interest" description="Disordered" evidence="1">
    <location>
        <begin position="153"/>
        <end position="172"/>
    </location>
</feature>
<protein>
    <recommendedName>
        <fullName evidence="2">Retrovirus-related Pol polyprotein from transposon TNT 1-94-like beta-barrel domain-containing protein</fullName>
    </recommendedName>
</protein>
<accession>A0A8T2RUY2</accession>
<name>A0A8T2RUY2_CERRI</name>
<gene>
    <name evidence="3" type="ORF">KP509_24G007300</name>
</gene>
<dbReference type="InterPro" id="IPR054722">
    <property type="entry name" value="PolX-like_BBD"/>
</dbReference>
<evidence type="ECO:0000313" key="4">
    <source>
        <dbReference type="Proteomes" id="UP000825935"/>
    </source>
</evidence>
<dbReference type="Pfam" id="PF22936">
    <property type="entry name" value="Pol_BBD"/>
    <property type="match status" value="1"/>
</dbReference>
<proteinExistence type="predicted"/>
<dbReference type="Proteomes" id="UP000825935">
    <property type="component" value="Chromosome 24"/>
</dbReference>